<feature type="transmembrane region" description="Helical" evidence="2">
    <location>
        <begin position="145"/>
        <end position="167"/>
    </location>
</feature>
<feature type="region of interest" description="Disordered" evidence="1">
    <location>
        <begin position="1"/>
        <end position="28"/>
    </location>
</feature>
<dbReference type="Proteomes" id="UP001197247">
    <property type="component" value="Unassembled WGS sequence"/>
</dbReference>
<gene>
    <name evidence="3" type="ORF">KIH74_12175</name>
</gene>
<proteinExistence type="predicted"/>
<protein>
    <submittedName>
        <fullName evidence="3">Uncharacterized protein</fullName>
    </submittedName>
</protein>
<evidence type="ECO:0000313" key="4">
    <source>
        <dbReference type="Proteomes" id="UP001197247"/>
    </source>
</evidence>
<accession>A0ABS5TF18</accession>
<evidence type="ECO:0000256" key="2">
    <source>
        <dbReference type="SAM" id="Phobius"/>
    </source>
</evidence>
<evidence type="ECO:0000313" key="3">
    <source>
        <dbReference type="EMBL" id="MBT0769685.1"/>
    </source>
</evidence>
<organism evidence="3 4">
    <name type="scientific">Kineosporia corallincola</name>
    <dbReference type="NCBI Taxonomy" id="2835133"/>
    <lineage>
        <taxon>Bacteria</taxon>
        <taxon>Bacillati</taxon>
        <taxon>Actinomycetota</taxon>
        <taxon>Actinomycetes</taxon>
        <taxon>Kineosporiales</taxon>
        <taxon>Kineosporiaceae</taxon>
        <taxon>Kineosporia</taxon>
    </lineage>
</organism>
<keyword evidence="2" id="KW-0472">Membrane</keyword>
<feature type="transmembrane region" description="Helical" evidence="2">
    <location>
        <begin position="117"/>
        <end position="139"/>
    </location>
</feature>
<dbReference type="EMBL" id="JAHBAY010000004">
    <property type="protein sequence ID" value="MBT0769685.1"/>
    <property type="molecule type" value="Genomic_DNA"/>
</dbReference>
<keyword evidence="2" id="KW-0812">Transmembrane</keyword>
<dbReference type="RefSeq" id="WP_214155979.1">
    <property type="nucleotide sequence ID" value="NZ_JAHBAY010000004.1"/>
</dbReference>
<name>A0ABS5TF18_9ACTN</name>
<evidence type="ECO:0000256" key="1">
    <source>
        <dbReference type="SAM" id="MobiDB-lite"/>
    </source>
</evidence>
<reference evidence="3 4" key="1">
    <citation type="submission" date="2021-05" db="EMBL/GenBank/DDBJ databases">
        <title>Kineosporia and Streptomyces sp. nov. two new marine actinobacteria isolated from Coral.</title>
        <authorList>
            <person name="Buangrab K."/>
            <person name="Sutthacheep M."/>
            <person name="Yeemin T."/>
            <person name="Harunari E."/>
            <person name="Igarashi Y."/>
            <person name="Kanchanasin P."/>
            <person name="Tanasupawat S."/>
            <person name="Phongsopitanun W."/>
        </authorList>
    </citation>
    <scope>NUCLEOTIDE SEQUENCE [LARGE SCALE GENOMIC DNA]</scope>
    <source>
        <strain evidence="3 4">J2-2</strain>
    </source>
</reference>
<keyword evidence="2" id="KW-1133">Transmembrane helix</keyword>
<sequence>MPPSETSRHRGGRTTAEATPRLISSAPPEVRVRQALQPPWSAQRRPAGPERPFVVAGDGITRQLCSAIHLNASFGGEVLNDFVYPDWKAMAPNWHIDAVALARHAAQAKQRRETRDVWLLVVTAVVAIVLEIALVSIFTGDLGPGGLLLLGLSALVGSYLAGFLIIWRHYRAVHDSALASIGIRGLDAVEPPPLPEDVEQAIRDSGRANVVVFAGKTPFNGSGEQIDHWSFTVDTRVGTLDAGLGKRGEPKPFEAIDLHRYLLEQIPLTMENKPRTGHRLYVIGGHARTVGGLFRSGPVPDDRDYELRFRRPISVVRPEVIEKSLRTQHRSARPYTYFEVTGWDGQVVVTLFVRVEKRGPMLEVEMSVCALRPLKGDYGDVVKIPVGPGAYRLPLLRTVFPMVWPLLWGSPSRAIRKIRMDRQETADRLDLDQELEERNDLSWAASPSLRDRTAAAQNGNHFGAADERIYHNAFKRRGIDVLREFLVEHDVDVKEFDLAASFMVPGVSTPSS</sequence>
<comment type="caution">
    <text evidence="3">The sequence shown here is derived from an EMBL/GenBank/DDBJ whole genome shotgun (WGS) entry which is preliminary data.</text>
</comment>
<keyword evidence="4" id="KW-1185">Reference proteome</keyword>